<reference evidence="3" key="1">
    <citation type="journal article" date="2019" name="Int. J. Syst. Evol. Microbiol.">
        <title>The Global Catalogue of Microorganisms (GCM) 10K type strain sequencing project: providing services to taxonomists for standard genome sequencing and annotation.</title>
        <authorList>
            <consortium name="The Broad Institute Genomics Platform"/>
            <consortium name="The Broad Institute Genome Sequencing Center for Infectious Disease"/>
            <person name="Wu L."/>
            <person name="Ma J."/>
        </authorList>
    </citation>
    <scope>NUCLEOTIDE SEQUENCE [LARGE SCALE GENOMIC DNA]</scope>
    <source>
        <strain evidence="3">CCUG 54527</strain>
    </source>
</reference>
<dbReference type="Proteomes" id="UP001596170">
    <property type="component" value="Unassembled WGS sequence"/>
</dbReference>
<evidence type="ECO:0000259" key="1">
    <source>
        <dbReference type="Pfam" id="PF01636"/>
    </source>
</evidence>
<dbReference type="EMBL" id="JBHSRI010000018">
    <property type="protein sequence ID" value="MFC6039761.1"/>
    <property type="molecule type" value="Genomic_DNA"/>
</dbReference>
<dbReference type="SUPFAM" id="SSF56112">
    <property type="entry name" value="Protein kinase-like (PK-like)"/>
    <property type="match status" value="1"/>
</dbReference>
<feature type="domain" description="Aminoglycoside phosphotransferase" evidence="1">
    <location>
        <begin position="21"/>
        <end position="200"/>
    </location>
</feature>
<dbReference type="Gene3D" id="3.90.1200.10">
    <property type="match status" value="1"/>
</dbReference>
<dbReference type="InterPro" id="IPR002575">
    <property type="entry name" value="Aminoglycoside_PTrfase"/>
</dbReference>
<organism evidence="2 3">
    <name type="scientific">Paenisporosarcina macmurdoensis</name>
    <dbReference type="NCBI Taxonomy" id="212659"/>
    <lineage>
        <taxon>Bacteria</taxon>
        <taxon>Bacillati</taxon>
        <taxon>Bacillota</taxon>
        <taxon>Bacilli</taxon>
        <taxon>Bacillales</taxon>
        <taxon>Caryophanaceae</taxon>
        <taxon>Paenisporosarcina</taxon>
    </lineage>
</organism>
<name>A0ABW1L8H9_9BACL</name>
<keyword evidence="3" id="KW-1185">Reference proteome</keyword>
<dbReference type="InterPro" id="IPR011009">
    <property type="entry name" value="Kinase-like_dom_sf"/>
</dbReference>
<protein>
    <submittedName>
        <fullName evidence="2">Phosphotransferase</fullName>
    </submittedName>
</protein>
<proteinExistence type="predicted"/>
<gene>
    <name evidence="2" type="ORF">ACFPYN_10050</name>
</gene>
<comment type="caution">
    <text evidence="2">The sequence shown here is derived from an EMBL/GenBank/DDBJ whole genome shotgun (WGS) entry which is preliminary data.</text>
</comment>
<dbReference type="Pfam" id="PF01636">
    <property type="entry name" value="APH"/>
    <property type="match status" value="1"/>
</dbReference>
<evidence type="ECO:0000313" key="2">
    <source>
        <dbReference type="EMBL" id="MFC6039761.1"/>
    </source>
</evidence>
<evidence type="ECO:0000313" key="3">
    <source>
        <dbReference type="Proteomes" id="UP001596170"/>
    </source>
</evidence>
<sequence length="282" mass="33445">MERGHYVQLKPNVWKWQIGPKAYSLKKYERHDDAAKIRYIHDQLAIIGADFIVPVEPYPDSLVIQQPWIEGGRKVRFSQPEDRIKSLSLLHQLHDTRRKIAWNKSTHFHEIDLIRKWTHRLEKWQQLEPFLSKKLGPSKTKKITQLAIDSLAQLAPIRRERLTLLHGDVVHHNFVMDKKDQLYIIDFDLACLGPAEIELVLWSHRVLPHFDYDLQALIQEHPSLRKIDWNYLLFPNELMREWLYAATLSDLQLRGFLPKLKVFTDKALHHTPQLWADCDRLS</sequence>
<accession>A0ABW1L8H9</accession>